<protein>
    <submittedName>
        <fullName evidence="3">Zinc finger CCCH domain-containing protein 14-like</fullName>
    </submittedName>
</protein>
<reference evidence="3" key="1">
    <citation type="journal article" date="2019" name="Sci. Rep.">
        <title>Draft genome of Tanacetum cinerariifolium, the natural source of mosquito coil.</title>
        <authorList>
            <person name="Yamashiro T."/>
            <person name="Shiraishi A."/>
            <person name="Satake H."/>
            <person name="Nakayama K."/>
        </authorList>
    </citation>
    <scope>NUCLEOTIDE SEQUENCE</scope>
</reference>
<feature type="coiled-coil region" evidence="1">
    <location>
        <begin position="6"/>
        <end position="33"/>
    </location>
</feature>
<evidence type="ECO:0000256" key="1">
    <source>
        <dbReference type="SAM" id="Coils"/>
    </source>
</evidence>
<feature type="compositionally biased region" description="Polar residues" evidence="2">
    <location>
        <begin position="118"/>
        <end position="131"/>
    </location>
</feature>
<name>A0A699QUG6_TANCI</name>
<proteinExistence type="predicted"/>
<evidence type="ECO:0000313" key="3">
    <source>
        <dbReference type="EMBL" id="GFC76938.1"/>
    </source>
</evidence>
<organism evidence="3">
    <name type="scientific">Tanacetum cinerariifolium</name>
    <name type="common">Dalmatian daisy</name>
    <name type="synonym">Chrysanthemum cinerariifolium</name>
    <dbReference type="NCBI Taxonomy" id="118510"/>
    <lineage>
        <taxon>Eukaryota</taxon>
        <taxon>Viridiplantae</taxon>
        <taxon>Streptophyta</taxon>
        <taxon>Embryophyta</taxon>
        <taxon>Tracheophyta</taxon>
        <taxon>Spermatophyta</taxon>
        <taxon>Magnoliopsida</taxon>
        <taxon>eudicotyledons</taxon>
        <taxon>Gunneridae</taxon>
        <taxon>Pentapetalae</taxon>
        <taxon>asterids</taxon>
        <taxon>campanulids</taxon>
        <taxon>Asterales</taxon>
        <taxon>Asteraceae</taxon>
        <taxon>Asteroideae</taxon>
        <taxon>Anthemideae</taxon>
        <taxon>Anthemidinae</taxon>
        <taxon>Tanacetum</taxon>
    </lineage>
</organism>
<feature type="non-terminal residue" evidence="3">
    <location>
        <position position="131"/>
    </location>
</feature>
<comment type="caution">
    <text evidence="3">The sequence shown here is derived from an EMBL/GenBank/DDBJ whole genome shotgun (WGS) entry which is preliminary data.</text>
</comment>
<dbReference type="AlphaFoldDB" id="A0A699QUG6"/>
<dbReference type="EMBL" id="BKCJ011058752">
    <property type="protein sequence ID" value="GFC76938.1"/>
    <property type="molecule type" value="Genomic_DNA"/>
</dbReference>
<evidence type="ECO:0000256" key="2">
    <source>
        <dbReference type="SAM" id="MobiDB-lite"/>
    </source>
</evidence>
<sequence>MCLTTLQDSVKEVEALRDENESLRVANAELLNRLSLFSNSTRMMSSFAPNVRPSSASLVGEFSRLGIGSAFCESNNGEEFPSVSPTSVIEPNQFVRGDPRVSMPKSISVRSKGYLKSVATTQRPTRQQKTN</sequence>
<gene>
    <name evidence="3" type="ORF">Tci_848908</name>
</gene>
<keyword evidence="1" id="KW-0175">Coiled coil</keyword>
<accession>A0A699QUG6</accession>
<feature type="region of interest" description="Disordered" evidence="2">
    <location>
        <begin position="94"/>
        <end position="131"/>
    </location>
</feature>